<keyword evidence="4" id="KW-0479">Metal-binding</keyword>
<dbReference type="GO" id="GO:0043546">
    <property type="term" value="F:molybdopterin cofactor binding"/>
    <property type="evidence" value="ECO:0007669"/>
    <property type="project" value="InterPro"/>
</dbReference>
<dbReference type="PANTHER" id="PTHR43742">
    <property type="entry name" value="TRIMETHYLAMINE-N-OXIDE REDUCTASE"/>
    <property type="match status" value="1"/>
</dbReference>
<evidence type="ECO:0000256" key="5">
    <source>
        <dbReference type="ARBA" id="ARBA00023002"/>
    </source>
</evidence>
<evidence type="ECO:0000313" key="11">
    <source>
        <dbReference type="Proteomes" id="UP000019140"/>
    </source>
</evidence>
<dbReference type="InterPro" id="IPR006657">
    <property type="entry name" value="MoPterin_dinucl-bd_dom"/>
</dbReference>
<dbReference type="PROSITE" id="PS00490">
    <property type="entry name" value="MOLYBDOPTERIN_PROK_2"/>
    <property type="match status" value="1"/>
</dbReference>
<evidence type="ECO:0000256" key="7">
    <source>
        <dbReference type="ARBA" id="ARBA00023014"/>
    </source>
</evidence>
<dbReference type="Gene3D" id="2.40.40.20">
    <property type="match status" value="1"/>
</dbReference>
<organism evidence="10 11">
    <name type="scientific">Candidatus Entotheonella gemina</name>
    <dbReference type="NCBI Taxonomy" id="1429439"/>
    <lineage>
        <taxon>Bacteria</taxon>
        <taxon>Pseudomonadati</taxon>
        <taxon>Nitrospinota/Tectimicrobiota group</taxon>
        <taxon>Candidatus Tectimicrobiota</taxon>
        <taxon>Candidatus Entotheonellia</taxon>
        <taxon>Candidatus Entotheonellales</taxon>
        <taxon>Candidatus Entotheonellaceae</taxon>
        <taxon>Candidatus Entotheonella</taxon>
    </lineage>
</organism>
<dbReference type="HOGENOM" id="CLU_623358_0_0_7"/>
<evidence type="ECO:0000256" key="3">
    <source>
        <dbReference type="ARBA" id="ARBA00022505"/>
    </source>
</evidence>
<protein>
    <recommendedName>
        <fullName evidence="12">Molybdopterin dinucleotide-binding domain-containing protein</fullName>
    </recommendedName>
</protein>
<evidence type="ECO:0000259" key="9">
    <source>
        <dbReference type="Pfam" id="PF01568"/>
    </source>
</evidence>
<keyword evidence="3" id="KW-0500">Molybdenum</keyword>
<accession>W4LFY2</accession>
<keyword evidence="6" id="KW-0408">Iron</keyword>
<dbReference type="PROSITE" id="PS00932">
    <property type="entry name" value="MOLYBDOPTERIN_PROK_3"/>
    <property type="match status" value="1"/>
</dbReference>
<evidence type="ECO:0000256" key="6">
    <source>
        <dbReference type="ARBA" id="ARBA00023004"/>
    </source>
</evidence>
<dbReference type="PANTHER" id="PTHR43742:SF6">
    <property type="entry name" value="OXIDOREDUCTASE YYAE-RELATED"/>
    <property type="match status" value="1"/>
</dbReference>
<dbReference type="InterPro" id="IPR050612">
    <property type="entry name" value="Prok_Mopterin_Oxidored"/>
</dbReference>
<comment type="caution">
    <text evidence="10">The sequence shown here is derived from an EMBL/GenBank/DDBJ whole genome shotgun (WGS) entry which is preliminary data.</text>
</comment>
<proteinExistence type="inferred from homology"/>
<keyword evidence="11" id="KW-1185">Reference proteome</keyword>
<dbReference type="SUPFAM" id="SSF50692">
    <property type="entry name" value="ADC-like"/>
    <property type="match status" value="1"/>
</dbReference>
<name>W4LFY2_9BACT</name>
<dbReference type="EMBL" id="AZHX01002157">
    <property type="protein sequence ID" value="ETW96635.1"/>
    <property type="molecule type" value="Genomic_DNA"/>
</dbReference>
<dbReference type="InterPro" id="IPR009010">
    <property type="entry name" value="Asp_de-COase-like_dom_sf"/>
</dbReference>
<dbReference type="GO" id="GO:0046872">
    <property type="term" value="F:metal ion binding"/>
    <property type="evidence" value="ECO:0007669"/>
    <property type="project" value="UniProtKB-KW"/>
</dbReference>
<keyword evidence="7" id="KW-0411">Iron-sulfur</keyword>
<dbReference type="Proteomes" id="UP000019140">
    <property type="component" value="Unassembled WGS sequence"/>
</dbReference>
<feature type="non-terminal residue" evidence="10">
    <location>
        <position position="1"/>
    </location>
</feature>
<keyword evidence="5" id="KW-0560">Oxidoreductase</keyword>
<comment type="similarity">
    <text evidence="2">Belongs to the prokaryotic molybdopterin-containing oxidoreductase family.</text>
</comment>
<dbReference type="Gene3D" id="3.40.50.740">
    <property type="match status" value="1"/>
</dbReference>
<evidence type="ECO:0000313" key="10">
    <source>
        <dbReference type="EMBL" id="ETW96635.1"/>
    </source>
</evidence>
<dbReference type="InterPro" id="IPR006655">
    <property type="entry name" value="Mopterin_OxRdtase_prok_CS"/>
</dbReference>
<dbReference type="AlphaFoldDB" id="W4LFY2"/>
<evidence type="ECO:0000259" key="8">
    <source>
        <dbReference type="Pfam" id="PF00384"/>
    </source>
</evidence>
<dbReference type="SUPFAM" id="SSF53706">
    <property type="entry name" value="Formate dehydrogenase/DMSO reductase, domains 1-3"/>
    <property type="match status" value="1"/>
</dbReference>
<dbReference type="Pfam" id="PF00384">
    <property type="entry name" value="Molybdopterin"/>
    <property type="match status" value="1"/>
</dbReference>
<dbReference type="InterPro" id="IPR006656">
    <property type="entry name" value="Mopterin_OxRdtase"/>
</dbReference>
<dbReference type="GO" id="GO:0016491">
    <property type="term" value="F:oxidoreductase activity"/>
    <property type="evidence" value="ECO:0007669"/>
    <property type="project" value="UniProtKB-KW"/>
</dbReference>
<comment type="cofactor">
    <cofactor evidence="1">
        <name>Mo-bis(molybdopterin guanine dinucleotide)</name>
        <dbReference type="ChEBI" id="CHEBI:60539"/>
    </cofactor>
</comment>
<gene>
    <name evidence="10" type="ORF">ETSY2_46040</name>
</gene>
<reference evidence="10 11" key="1">
    <citation type="journal article" date="2014" name="Nature">
        <title>An environmental bacterial taxon with a large and distinct metabolic repertoire.</title>
        <authorList>
            <person name="Wilson M.C."/>
            <person name="Mori T."/>
            <person name="Ruckert C."/>
            <person name="Uria A.R."/>
            <person name="Helf M.J."/>
            <person name="Takada K."/>
            <person name="Gernert C."/>
            <person name="Steffens U.A."/>
            <person name="Heycke N."/>
            <person name="Schmitt S."/>
            <person name="Rinke C."/>
            <person name="Helfrich E.J."/>
            <person name="Brachmann A.O."/>
            <person name="Gurgui C."/>
            <person name="Wakimoto T."/>
            <person name="Kracht M."/>
            <person name="Crusemann M."/>
            <person name="Hentschel U."/>
            <person name="Abe I."/>
            <person name="Matsunaga S."/>
            <person name="Kalinowski J."/>
            <person name="Takeyama H."/>
            <person name="Piel J."/>
        </authorList>
    </citation>
    <scope>NUCLEOTIDE SEQUENCE [LARGE SCALE GENOMIC DNA]</scope>
    <source>
        <strain evidence="11">TSY2</strain>
    </source>
</reference>
<dbReference type="GO" id="GO:0051536">
    <property type="term" value="F:iron-sulfur cluster binding"/>
    <property type="evidence" value="ECO:0007669"/>
    <property type="project" value="UniProtKB-KW"/>
</dbReference>
<evidence type="ECO:0008006" key="12">
    <source>
        <dbReference type="Google" id="ProtNLM"/>
    </source>
</evidence>
<evidence type="ECO:0000256" key="2">
    <source>
        <dbReference type="ARBA" id="ARBA00010312"/>
    </source>
</evidence>
<dbReference type="Gene3D" id="3.30.2070.10">
    <property type="entry name" value="Formate dehydrogenase/DMSO reductase"/>
    <property type="match status" value="1"/>
</dbReference>
<feature type="domain" description="Molybdopterin dinucleotide-binding" evidence="9">
    <location>
        <begin position="318"/>
        <end position="427"/>
    </location>
</feature>
<feature type="domain" description="Molybdopterin oxidoreductase" evidence="8">
    <location>
        <begin position="46"/>
        <end position="228"/>
    </location>
</feature>
<sequence>AYIDRLVEGYDDWARDVLPRYTPEAVADITGIAASDIEALAVAYGQAKAPFIRMGQGLSRHAGGGTAVRAITCLPGLVGAWQYLGGGALLGTAGAYNFNYTAVRRPDLLPKSVRTLNMVRFGQALQTWQDPPLKALFIQSNNPAVTCPEQNLVRQGLMREDLYTVVHDTFLSDTARYADVVLPACTSFETEDLYRGYGTYYVQYGTRVLPPQGESRSNEEVIRALAERLGLQDPVFRRSVREHIEALLDVDRGPIAGLSLEALSDGHPRRLDVPVMGHAFDRHFPTPSGKLQLACPELEPVLPDYIPDEVEAAAAYPLRLVSAPGHHLHHSGFDGVGSLRRSEGGPWVYLHPDEAEPRGITHGQAVQLVNERGDVGLYANVTTDAPPGCAVVEGHRPRAEYLSGGPLNRLCSDRLTDVGEGATYQNTWLDVRPLAFNAT</sequence>
<evidence type="ECO:0000256" key="1">
    <source>
        <dbReference type="ARBA" id="ARBA00001942"/>
    </source>
</evidence>
<evidence type="ECO:0000256" key="4">
    <source>
        <dbReference type="ARBA" id="ARBA00022723"/>
    </source>
</evidence>
<dbReference type="Pfam" id="PF01568">
    <property type="entry name" value="Molydop_binding"/>
    <property type="match status" value="1"/>
</dbReference>
<dbReference type="Gene3D" id="3.40.228.10">
    <property type="entry name" value="Dimethylsulfoxide Reductase, domain 2"/>
    <property type="match status" value="1"/>
</dbReference>